<evidence type="ECO:0000313" key="3">
    <source>
        <dbReference type="EMBL" id="TYG46874.1"/>
    </source>
</evidence>
<protein>
    <recommendedName>
        <fullName evidence="2">Putative plant transposon protein domain-containing protein</fullName>
    </recommendedName>
</protein>
<dbReference type="Proteomes" id="UP000323506">
    <property type="component" value="Chromosome D11"/>
</dbReference>
<evidence type="ECO:0000256" key="1">
    <source>
        <dbReference type="SAM" id="MobiDB-lite"/>
    </source>
</evidence>
<dbReference type="InterPro" id="IPR046796">
    <property type="entry name" value="Transposase_32_dom"/>
</dbReference>
<evidence type="ECO:0000313" key="4">
    <source>
        <dbReference type="Proteomes" id="UP000323506"/>
    </source>
</evidence>
<reference evidence="3 4" key="1">
    <citation type="submission" date="2019-06" db="EMBL/GenBank/DDBJ databases">
        <title>WGS assembly of Gossypium darwinii.</title>
        <authorList>
            <person name="Chen Z.J."/>
            <person name="Sreedasyam A."/>
            <person name="Ando A."/>
            <person name="Song Q."/>
            <person name="De L."/>
            <person name="Hulse-Kemp A."/>
            <person name="Ding M."/>
            <person name="Ye W."/>
            <person name="Kirkbride R."/>
            <person name="Jenkins J."/>
            <person name="Plott C."/>
            <person name="Lovell J."/>
            <person name="Lin Y.-M."/>
            <person name="Vaughn R."/>
            <person name="Liu B."/>
            <person name="Li W."/>
            <person name="Simpson S."/>
            <person name="Scheffler B."/>
            <person name="Saski C."/>
            <person name="Grover C."/>
            <person name="Hu G."/>
            <person name="Conover J."/>
            <person name="Carlson J."/>
            <person name="Shu S."/>
            <person name="Boston L."/>
            <person name="Williams M."/>
            <person name="Peterson D."/>
            <person name="Mcgee K."/>
            <person name="Jones D."/>
            <person name="Wendel J."/>
            <person name="Stelly D."/>
            <person name="Grimwood J."/>
            <person name="Schmutz J."/>
        </authorList>
    </citation>
    <scope>NUCLEOTIDE SEQUENCE [LARGE SCALE GENOMIC DNA]</scope>
    <source>
        <strain evidence="3">1808015.09</strain>
    </source>
</reference>
<dbReference type="AlphaFoldDB" id="A0A5D2APP6"/>
<dbReference type="Pfam" id="PF20167">
    <property type="entry name" value="Transposase_32"/>
    <property type="match status" value="1"/>
</dbReference>
<evidence type="ECO:0000259" key="2">
    <source>
        <dbReference type="Pfam" id="PF20167"/>
    </source>
</evidence>
<feature type="region of interest" description="Disordered" evidence="1">
    <location>
        <begin position="226"/>
        <end position="305"/>
    </location>
</feature>
<feature type="compositionally biased region" description="Acidic residues" evidence="1">
    <location>
        <begin position="234"/>
        <end position="251"/>
    </location>
</feature>
<keyword evidence="4" id="KW-1185">Reference proteome</keyword>
<gene>
    <name evidence="3" type="ORF">ES288_D11G292100v1</name>
</gene>
<feature type="domain" description="Putative plant transposon protein" evidence="2">
    <location>
        <begin position="63"/>
        <end position="225"/>
    </location>
</feature>
<accession>A0A5D2APP6</accession>
<dbReference type="EMBL" id="CM017711">
    <property type="protein sequence ID" value="TYG46874.1"/>
    <property type="molecule type" value="Genomic_DNA"/>
</dbReference>
<sequence>MSHKRTRSSKTTLENLIVVEEEVKERFDSSFKHQPMMPEKGFNLKSNDVMVVPVPIRKIINALKWERFYDARSLPDDVLVREFYASLTTQDATEVTVRKKKVPLTSKSINDLFNLPDVEEDEYYPMMSNINWDFLQQVLDVVTNLGPQWIIRKYRSHSCRREYLKSIGKVWFYFVRYSFMPISHSSTISMKRMLSLYAILTEKSINVGKIILKEIHDCAKKKAEKRVHELNQGEQEEPTESNIEESIDGTETEANSVTDIEEEESDKEPNIPEPMVELEEEPVKLSVEPEYTTRMPTSASTSRKSKLSMLMDMCKFMHNQQQTY</sequence>
<name>A0A5D2APP6_GOSDA</name>
<organism evidence="3 4">
    <name type="scientific">Gossypium darwinii</name>
    <name type="common">Darwin's cotton</name>
    <name type="synonym">Gossypium barbadense var. darwinii</name>
    <dbReference type="NCBI Taxonomy" id="34276"/>
    <lineage>
        <taxon>Eukaryota</taxon>
        <taxon>Viridiplantae</taxon>
        <taxon>Streptophyta</taxon>
        <taxon>Embryophyta</taxon>
        <taxon>Tracheophyta</taxon>
        <taxon>Spermatophyta</taxon>
        <taxon>Magnoliopsida</taxon>
        <taxon>eudicotyledons</taxon>
        <taxon>Gunneridae</taxon>
        <taxon>Pentapetalae</taxon>
        <taxon>rosids</taxon>
        <taxon>malvids</taxon>
        <taxon>Malvales</taxon>
        <taxon>Malvaceae</taxon>
        <taxon>Malvoideae</taxon>
        <taxon>Gossypium</taxon>
    </lineage>
</organism>
<proteinExistence type="predicted"/>